<proteinExistence type="predicted"/>
<dbReference type="EMBL" id="APPQ01000015">
    <property type="protein sequence ID" value="ENV45844.1"/>
    <property type="molecule type" value="Genomic_DNA"/>
</dbReference>
<gene>
    <name evidence="1" type="ORF">F955_00186</name>
</gene>
<evidence type="ECO:0000313" key="1">
    <source>
        <dbReference type="EMBL" id="ENV45844.1"/>
    </source>
</evidence>
<feature type="non-terminal residue" evidence="1">
    <location>
        <position position="1"/>
    </location>
</feature>
<reference evidence="1 2" key="1">
    <citation type="submission" date="2013-02" db="EMBL/GenBank/DDBJ databases">
        <title>The Genome Sequence of Acinetobacter schindleri CIP 107287.</title>
        <authorList>
            <consortium name="The Broad Institute Genome Sequencing Platform"/>
            <consortium name="The Broad Institute Genome Sequencing Center for Infectious Disease"/>
            <person name="Cerqueira G."/>
            <person name="Feldgarden M."/>
            <person name="Courvalin P."/>
            <person name="Perichon B."/>
            <person name="Grillot-Courvalin C."/>
            <person name="Clermont D."/>
            <person name="Rocha E."/>
            <person name="Yoon E.-J."/>
            <person name="Nemec A."/>
            <person name="Walker B."/>
            <person name="Young S.K."/>
            <person name="Zeng Q."/>
            <person name="Gargeya S."/>
            <person name="Fitzgerald M."/>
            <person name="Haas B."/>
            <person name="Abouelleil A."/>
            <person name="Alvarado L."/>
            <person name="Arachchi H.M."/>
            <person name="Berlin A.M."/>
            <person name="Chapman S.B."/>
            <person name="Dewar J."/>
            <person name="Goldberg J."/>
            <person name="Griggs A."/>
            <person name="Gujja S."/>
            <person name="Hansen M."/>
            <person name="Howarth C."/>
            <person name="Imamovic A."/>
            <person name="Larimer J."/>
            <person name="McCowan C."/>
            <person name="Murphy C."/>
            <person name="Neiman D."/>
            <person name="Pearson M."/>
            <person name="Priest M."/>
            <person name="Roberts A."/>
            <person name="Saif S."/>
            <person name="Shea T."/>
            <person name="Sisk P."/>
            <person name="Sykes S."/>
            <person name="Wortman J."/>
            <person name="Nusbaum C."/>
            <person name="Birren B."/>
        </authorList>
    </citation>
    <scope>NUCLEOTIDE SEQUENCE [LARGE SCALE GENOMIC DNA]</scope>
    <source>
        <strain evidence="1 2">CIP 107287</strain>
    </source>
</reference>
<dbReference type="AlphaFoldDB" id="N9AI99"/>
<sequence>SANINQKEDRFLIYERDLMNSLKGT</sequence>
<organism evidence="1 2">
    <name type="scientific">Acinetobacter schindleri CIP 107287</name>
    <dbReference type="NCBI Taxonomy" id="1217988"/>
    <lineage>
        <taxon>Bacteria</taxon>
        <taxon>Pseudomonadati</taxon>
        <taxon>Pseudomonadota</taxon>
        <taxon>Gammaproteobacteria</taxon>
        <taxon>Moraxellales</taxon>
        <taxon>Moraxellaceae</taxon>
        <taxon>Acinetobacter</taxon>
    </lineage>
</organism>
<evidence type="ECO:0000313" key="2">
    <source>
        <dbReference type="Proteomes" id="UP000018440"/>
    </source>
</evidence>
<protein>
    <submittedName>
        <fullName evidence="1">Uncharacterized protein</fullName>
    </submittedName>
</protein>
<dbReference type="HOGENOM" id="CLU_3419924_0_0_6"/>
<name>N9AI99_9GAMM</name>
<comment type="caution">
    <text evidence="1">The sequence shown here is derived from an EMBL/GenBank/DDBJ whole genome shotgun (WGS) entry which is preliminary data.</text>
</comment>
<dbReference type="Proteomes" id="UP000018440">
    <property type="component" value="Unassembled WGS sequence"/>
</dbReference>
<accession>N9AI99</accession>